<keyword evidence="2" id="KW-1185">Reference proteome</keyword>
<protein>
    <submittedName>
        <fullName evidence="1">Uncharacterized protein</fullName>
    </submittedName>
</protein>
<reference evidence="1" key="1">
    <citation type="submission" date="2002-05" db="EMBL/GenBank/DDBJ databases">
        <title>The genome sequence of Chlamydia pneumoniae TW183 and comparison with other Chlamydia strains based on whole genome sequence analysis.</title>
        <authorList>
            <person name="Geng M.M."/>
            <person name="Schuhmacher A."/>
            <person name="Muehldorfer I."/>
            <person name="Bensch K.W."/>
            <person name="Schaefer K.P."/>
            <person name="Schneider S."/>
            <person name="Pohl T."/>
            <person name="Essig A."/>
            <person name="Marre R."/>
            <person name="Melchers K."/>
        </authorList>
    </citation>
    <scope>NUCLEOTIDE SEQUENCE [LARGE SCALE GENOMIC DNA]</scope>
    <source>
        <strain evidence="1">TW-183</strain>
    </source>
</reference>
<proteinExistence type="predicted"/>
<evidence type="ECO:0000313" key="1">
    <source>
        <dbReference type="EMBL" id="AAP98789.1"/>
    </source>
</evidence>
<dbReference type="GeneID" id="45051156"/>
<gene>
    <name evidence="1" type="ordered locus">CpB0860</name>
</gene>
<accession>A0ABN3YS19</accession>
<organism evidence="1 2">
    <name type="scientific">Chlamydia pneumoniae</name>
    <name type="common">Chlamydophila pneumoniae</name>
    <dbReference type="NCBI Taxonomy" id="83558"/>
    <lineage>
        <taxon>Bacteria</taxon>
        <taxon>Pseudomonadati</taxon>
        <taxon>Chlamydiota</taxon>
        <taxon>Chlamydiia</taxon>
        <taxon>Chlamydiales</taxon>
        <taxon>Chlamydiaceae</taxon>
        <taxon>Chlamydia/Chlamydophila group</taxon>
        <taxon>Chlamydia</taxon>
    </lineage>
</organism>
<dbReference type="RefSeq" id="WP_010883468.1">
    <property type="nucleotide sequence ID" value="NC_005043.1"/>
</dbReference>
<name>A0ABN3YS19_CHLPN</name>
<dbReference type="EMBL" id="AE009440">
    <property type="protein sequence ID" value="AAP98789.1"/>
    <property type="molecule type" value="Genomic_DNA"/>
</dbReference>
<sequence length="56" mass="6344">MLIRKSESEGAFFEATQNYPTIQQGYQLVRIREHNLSVRAHFDLSLSLDASVHPAA</sequence>
<dbReference type="Proteomes" id="UP000000424">
    <property type="component" value="Chromosome"/>
</dbReference>
<evidence type="ECO:0000313" key="2">
    <source>
        <dbReference type="Proteomes" id="UP000000424"/>
    </source>
</evidence>